<dbReference type="Proteomes" id="UP000266841">
    <property type="component" value="Unassembled WGS sequence"/>
</dbReference>
<dbReference type="OrthoDB" id="190846at2759"/>
<accession>K0SNF1</accession>
<proteinExistence type="predicted"/>
<comment type="caution">
    <text evidence="2">The sequence shown here is derived from an EMBL/GenBank/DDBJ whole genome shotgun (WGS) entry which is preliminary data.</text>
</comment>
<sequence>MVQLPRQGPLAVSVVALLVYNNNRPILAFNDVSNVPRDSRKSDTSATIPVPGDDANVHNTNVANGGRHGALNQSKSEDSSAQAETVQSESTDQAESVQTEAEAAQSLASSSYYYNQEQHKHKERYKHHSPRYNDDATYLDLFAERAKELLTRHIIPYTDSECGWSWMSGRCEPYCKCSLMFLVGDYHLGRSCRLRSRPPPNFDATTDDRQETWQKAWRDMWHSQLSSEGDDHDHLSNFIPPLFQQREDPQTAFQWDTSMSCDLPPDNHYMKLTTVASNAFKKTVGVTEQLDRLKTSSSTLIGQAKANVQQARFAACAFVKTKLQERARIRGDIVLSQQGALVLKKMCGSYVGADSEVKAETD</sequence>
<evidence type="ECO:0000313" key="2">
    <source>
        <dbReference type="EMBL" id="EJK62481.1"/>
    </source>
</evidence>
<dbReference type="EMBL" id="AGNL01018849">
    <property type="protein sequence ID" value="EJK62481.1"/>
    <property type="molecule type" value="Genomic_DNA"/>
</dbReference>
<dbReference type="eggNOG" id="ENOG502SDR3">
    <property type="taxonomic scope" value="Eukaryota"/>
</dbReference>
<evidence type="ECO:0000256" key="1">
    <source>
        <dbReference type="SAM" id="MobiDB-lite"/>
    </source>
</evidence>
<evidence type="ECO:0000313" key="3">
    <source>
        <dbReference type="Proteomes" id="UP000266841"/>
    </source>
</evidence>
<organism evidence="2 3">
    <name type="scientific">Thalassiosira oceanica</name>
    <name type="common">Marine diatom</name>
    <dbReference type="NCBI Taxonomy" id="159749"/>
    <lineage>
        <taxon>Eukaryota</taxon>
        <taxon>Sar</taxon>
        <taxon>Stramenopiles</taxon>
        <taxon>Ochrophyta</taxon>
        <taxon>Bacillariophyta</taxon>
        <taxon>Coscinodiscophyceae</taxon>
        <taxon>Thalassiosirophycidae</taxon>
        <taxon>Thalassiosirales</taxon>
        <taxon>Thalassiosiraceae</taxon>
        <taxon>Thalassiosira</taxon>
    </lineage>
</organism>
<protein>
    <submittedName>
        <fullName evidence="2">Uncharacterized protein</fullName>
    </submittedName>
</protein>
<name>K0SNF1_THAOC</name>
<dbReference type="AlphaFoldDB" id="K0SNF1"/>
<feature type="compositionally biased region" description="Polar residues" evidence="1">
    <location>
        <begin position="71"/>
        <end position="99"/>
    </location>
</feature>
<feature type="region of interest" description="Disordered" evidence="1">
    <location>
        <begin position="34"/>
        <end position="102"/>
    </location>
</feature>
<reference evidence="2 3" key="1">
    <citation type="journal article" date="2012" name="Genome Biol.">
        <title>Genome and low-iron response of an oceanic diatom adapted to chronic iron limitation.</title>
        <authorList>
            <person name="Lommer M."/>
            <person name="Specht M."/>
            <person name="Roy A.S."/>
            <person name="Kraemer L."/>
            <person name="Andreson R."/>
            <person name="Gutowska M.A."/>
            <person name="Wolf J."/>
            <person name="Bergner S.V."/>
            <person name="Schilhabel M.B."/>
            <person name="Klostermeier U.C."/>
            <person name="Beiko R.G."/>
            <person name="Rosenstiel P."/>
            <person name="Hippler M."/>
            <person name="Laroche J."/>
        </authorList>
    </citation>
    <scope>NUCLEOTIDE SEQUENCE [LARGE SCALE GENOMIC DNA]</scope>
    <source>
        <strain evidence="2 3">CCMP1005</strain>
    </source>
</reference>
<gene>
    <name evidence="2" type="ORF">THAOC_16909</name>
</gene>
<keyword evidence="3" id="KW-1185">Reference proteome</keyword>